<evidence type="ECO:0000313" key="1">
    <source>
        <dbReference type="EMBL" id="KKU63717.1"/>
    </source>
</evidence>
<comment type="caution">
    <text evidence="1">The sequence shown here is derived from an EMBL/GenBank/DDBJ whole genome shotgun (WGS) entry which is preliminary data.</text>
</comment>
<reference evidence="1 2" key="1">
    <citation type="journal article" date="2015" name="Nature">
        <title>rRNA introns, odd ribosomes, and small enigmatic genomes across a large radiation of phyla.</title>
        <authorList>
            <person name="Brown C.T."/>
            <person name="Hug L.A."/>
            <person name="Thomas B.C."/>
            <person name="Sharon I."/>
            <person name="Castelle C.J."/>
            <person name="Singh A."/>
            <person name="Wilkins M.J."/>
            <person name="Williams K.H."/>
            <person name="Banfield J.F."/>
        </authorList>
    </citation>
    <scope>NUCLEOTIDE SEQUENCE [LARGE SCALE GENOMIC DNA]</scope>
</reference>
<organism evidence="1 2">
    <name type="scientific">Candidatus Amesbacteria bacterium GW2011_GWC1_47_15</name>
    <dbReference type="NCBI Taxonomy" id="1618364"/>
    <lineage>
        <taxon>Bacteria</taxon>
        <taxon>Candidatus Amesiibacteriota</taxon>
    </lineage>
</organism>
<proteinExistence type="predicted"/>
<accession>A0A0G1S2Z6</accession>
<name>A0A0G1S2Z6_9BACT</name>
<dbReference type="AlphaFoldDB" id="A0A0G1S2Z6"/>
<dbReference type="EMBL" id="LCNU01000019">
    <property type="protein sequence ID" value="KKU63717.1"/>
    <property type="molecule type" value="Genomic_DNA"/>
</dbReference>
<sequence>MLTNIEGLRKLAQKAATQENNFAKKPFLDPDGLTSSFDVPSLRAIWEISDLRPAPQTIEHVKYLETLEKKGRILTSAQIIVLALSRRDPGI</sequence>
<evidence type="ECO:0000313" key="2">
    <source>
        <dbReference type="Proteomes" id="UP000034502"/>
    </source>
</evidence>
<dbReference type="Proteomes" id="UP000034502">
    <property type="component" value="Unassembled WGS sequence"/>
</dbReference>
<protein>
    <submittedName>
        <fullName evidence="1">Uncharacterized protein</fullName>
    </submittedName>
</protein>
<gene>
    <name evidence="1" type="ORF">UX86_C0019G0022</name>
</gene>